<dbReference type="AlphaFoldDB" id="A0A1A8SG99"/>
<organism evidence="1">
    <name type="scientific">Nothobranchius rachovii</name>
    <name type="common">bluefin notho</name>
    <dbReference type="NCBI Taxonomy" id="451742"/>
    <lineage>
        <taxon>Eukaryota</taxon>
        <taxon>Metazoa</taxon>
        <taxon>Chordata</taxon>
        <taxon>Craniata</taxon>
        <taxon>Vertebrata</taxon>
        <taxon>Euteleostomi</taxon>
        <taxon>Actinopterygii</taxon>
        <taxon>Neopterygii</taxon>
        <taxon>Teleostei</taxon>
        <taxon>Neoteleostei</taxon>
        <taxon>Acanthomorphata</taxon>
        <taxon>Ovalentaria</taxon>
        <taxon>Atherinomorphae</taxon>
        <taxon>Cyprinodontiformes</taxon>
        <taxon>Nothobranchiidae</taxon>
        <taxon>Nothobranchius</taxon>
    </lineage>
</organism>
<feature type="non-terminal residue" evidence="1">
    <location>
        <position position="1"/>
    </location>
</feature>
<sequence>FMCTKPQSHTQGNSRGFTSPVGVLPDFVHLEAAMSKHPEAESLPCRHLATNYALF</sequence>
<feature type="non-terminal residue" evidence="1">
    <location>
        <position position="55"/>
    </location>
</feature>
<protein>
    <submittedName>
        <fullName evidence="1">Limbic system-associated membrane protein</fullName>
    </submittedName>
</protein>
<evidence type="ECO:0000313" key="1">
    <source>
        <dbReference type="EMBL" id="SBS16938.1"/>
    </source>
</evidence>
<dbReference type="EMBL" id="HAEI01014469">
    <property type="protein sequence ID" value="SBS16938.1"/>
    <property type="molecule type" value="Transcribed_RNA"/>
</dbReference>
<reference evidence="1" key="1">
    <citation type="submission" date="2016-05" db="EMBL/GenBank/DDBJ databases">
        <authorList>
            <person name="Lavstsen T."/>
            <person name="Jespersen J.S."/>
        </authorList>
    </citation>
    <scope>NUCLEOTIDE SEQUENCE</scope>
    <source>
        <tissue evidence="1">Brain</tissue>
    </source>
</reference>
<reference evidence="1" key="2">
    <citation type="submission" date="2016-06" db="EMBL/GenBank/DDBJ databases">
        <title>The genome of a short-lived fish provides insights into sex chromosome evolution and the genetic control of aging.</title>
        <authorList>
            <person name="Reichwald K."/>
            <person name="Felder M."/>
            <person name="Petzold A."/>
            <person name="Koch P."/>
            <person name="Groth M."/>
            <person name="Platzer M."/>
        </authorList>
    </citation>
    <scope>NUCLEOTIDE SEQUENCE</scope>
    <source>
        <tissue evidence="1">Brain</tissue>
    </source>
</reference>
<accession>A0A1A8SG99</accession>
<gene>
    <name evidence="1" type="primary">LSAMP</name>
</gene>
<proteinExistence type="predicted"/>
<name>A0A1A8SG99_9TELE</name>